<evidence type="ECO:0000313" key="4">
    <source>
        <dbReference type="EMBL" id="MEV5507022.1"/>
    </source>
</evidence>
<evidence type="ECO:0000256" key="1">
    <source>
        <dbReference type="ARBA" id="ARBA00022987"/>
    </source>
</evidence>
<name>A0ABV3JVX4_STRON</name>
<keyword evidence="5" id="KW-1185">Reference proteome</keyword>
<comment type="caution">
    <text evidence="4">The sequence shown here is derived from an EMBL/GenBank/DDBJ whole genome shotgun (WGS) entry which is preliminary data.</text>
</comment>
<dbReference type="RefSeq" id="WP_277751814.1">
    <property type="nucleotide sequence ID" value="NZ_JBFAUK010000006.1"/>
</dbReference>
<reference evidence="4 5" key="1">
    <citation type="submission" date="2024-06" db="EMBL/GenBank/DDBJ databases">
        <title>The Natural Products Discovery Center: Release of the First 8490 Sequenced Strains for Exploring Actinobacteria Biosynthetic Diversity.</title>
        <authorList>
            <person name="Kalkreuter E."/>
            <person name="Kautsar S.A."/>
            <person name="Yang D."/>
            <person name="Bader C.D."/>
            <person name="Teijaro C.N."/>
            <person name="Fluegel L."/>
            <person name="Davis C.M."/>
            <person name="Simpson J.R."/>
            <person name="Lauterbach L."/>
            <person name="Steele A.D."/>
            <person name="Gui C."/>
            <person name="Meng S."/>
            <person name="Li G."/>
            <person name="Viehrig K."/>
            <person name="Ye F."/>
            <person name="Su P."/>
            <person name="Kiefer A.F."/>
            <person name="Nichols A."/>
            <person name="Cepeda A.J."/>
            <person name="Yan W."/>
            <person name="Fan B."/>
            <person name="Jiang Y."/>
            <person name="Adhikari A."/>
            <person name="Zheng C.-J."/>
            <person name="Schuster L."/>
            <person name="Cowan T.M."/>
            <person name="Smanski M.J."/>
            <person name="Chevrette M.G."/>
            <person name="De Carvalho L.P.S."/>
            <person name="Shen B."/>
        </authorList>
    </citation>
    <scope>NUCLEOTIDE SEQUENCE [LARGE SCALE GENOMIC DNA]</scope>
    <source>
        <strain evidence="4 5">NPDC052347</strain>
    </source>
</reference>
<accession>A0ABV3JVX4</accession>
<dbReference type="InterPro" id="IPR007805">
    <property type="entry name" value="GvpK"/>
</dbReference>
<keyword evidence="1" id="KW-0304">Gas vesicle</keyword>
<sequence length="96" mass="11062">MTRHVDIDPDRDREAVERDLMRLVLTLVDLLRELMERQALRRVEGGQLTEEQEERVGVALMLLDERMAELCARFGLHREELDLDLGPLGSLLGRAP</sequence>
<gene>
    <name evidence="4" type="ORF">AB0L16_11145</name>
</gene>
<proteinExistence type="inferred from homology"/>
<dbReference type="PANTHER" id="PTHR40137">
    <property type="entry name" value="PROTEIN GVPK 1"/>
    <property type="match status" value="1"/>
</dbReference>
<dbReference type="EMBL" id="JBFAUK010000006">
    <property type="protein sequence ID" value="MEV5507022.1"/>
    <property type="molecule type" value="Genomic_DNA"/>
</dbReference>
<dbReference type="Proteomes" id="UP001552594">
    <property type="component" value="Unassembled WGS sequence"/>
</dbReference>
<dbReference type="Pfam" id="PF05121">
    <property type="entry name" value="GvpK"/>
    <property type="match status" value="1"/>
</dbReference>
<evidence type="ECO:0000256" key="3">
    <source>
        <dbReference type="ARBA" id="ARBA00035659"/>
    </source>
</evidence>
<dbReference type="PANTHER" id="PTHR40137:SF2">
    <property type="entry name" value="PROTEIN GVPK 1"/>
    <property type="match status" value="1"/>
</dbReference>
<organism evidence="4 5">
    <name type="scientific">Streptomyces orinoci</name>
    <name type="common">Streptoverticillium orinoci</name>
    <dbReference type="NCBI Taxonomy" id="67339"/>
    <lineage>
        <taxon>Bacteria</taxon>
        <taxon>Bacillati</taxon>
        <taxon>Actinomycetota</taxon>
        <taxon>Actinomycetes</taxon>
        <taxon>Kitasatosporales</taxon>
        <taxon>Streptomycetaceae</taxon>
        <taxon>Streptomyces</taxon>
    </lineage>
</organism>
<evidence type="ECO:0000256" key="2">
    <source>
        <dbReference type="ARBA" id="ARBA00035108"/>
    </source>
</evidence>
<evidence type="ECO:0000313" key="5">
    <source>
        <dbReference type="Proteomes" id="UP001552594"/>
    </source>
</evidence>
<protein>
    <submittedName>
        <fullName evidence="4">Gas vesicle protein K</fullName>
    </submittedName>
</protein>
<comment type="subcellular location">
    <subcellularLocation>
        <location evidence="2">Gas vesicle</location>
    </subcellularLocation>
</comment>
<comment type="similarity">
    <text evidence="3">Belongs to the gas vesicle GvpK family.</text>
</comment>